<dbReference type="PRINTS" id="PR00722">
    <property type="entry name" value="CHYMOTRYPSIN"/>
</dbReference>
<evidence type="ECO:0000256" key="3">
    <source>
        <dbReference type="ARBA" id="ARBA00022825"/>
    </source>
</evidence>
<feature type="signal peptide" evidence="6">
    <location>
        <begin position="1"/>
        <end position="27"/>
    </location>
</feature>
<keyword evidence="4" id="KW-1015">Disulfide bond</keyword>
<feature type="chain" id="PRO_5042938167" evidence="6">
    <location>
        <begin position="28"/>
        <end position="295"/>
    </location>
</feature>
<reference evidence="8 9" key="1">
    <citation type="submission" date="2019-10" db="EMBL/GenBank/DDBJ databases">
        <title>Assembly and Annotation for the nematode Trichostrongylus colubriformis.</title>
        <authorList>
            <person name="Martin J."/>
        </authorList>
    </citation>
    <scope>NUCLEOTIDE SEQUENCE [LARGE SCALE GENOMIC DNA]</scope>
    <source>
        <strain evidence="8">G859</strain>
        <tissue evidence="8">Whole worm</tissue>
    </source>
</reference>
<evidence type="ECO:0000259" key="7">
    <source>
        <dbReference type="PROSITE" id="PS50240"/>
    </source>
</evidence>
<dbReference type="PROSITE" id="PS50240">
    <property type="entry name" value="TRYPSIN_DOM"/>
    <property type="match status" value="1"/>
</dbReference>
<dbReference type="EMBL" id="WIXE01012803">
    <property type="protein sequence ID" value="KAK5975641.1"/>
    <property type="molecule type" value="Genomic_DNA"/>
</dbReference>
<dbReference type="InterPro" id="IPR001254">
    <property type="entry name" value="Trypsin_dom"/>
</dbReference>
<dbReference type="AlphaFoldDB" id="A0AAN8FA52"/>
<keyword evidence="9" id="KW-1185">Reference proteome</keyword>
<dbReference type="Pfam" id="PF00089">
    <property type="entry name" value="Trypsin"/>
    <property type="match status" value="1"/>
</dbReference>
<evidence type="ECO:0000256" key="5">
    <source>
        <dbReference type="RuleBase" id="RU363034"/>
    </source>
</evidence>
<sequence>MPLGGVIMIRAVVWLLLFTSLIIQVRTETSCGQHPNTVPRLSPFDFVMPENRLVGGIETDPHSWPWMVQLTYRGVHKCGGALIAEEFVLTAAHCFAKDRLPMLYRIHVGAHRSGGGKIHFIQNLSVHTLFNVVWPSSYDVALLKITPPVKLNGSETAQAICLPSFSAITNQMCIAAGWGMTKENGRRSDVLREIHVPIVPFTLCNNVGHYAGRIHFPSMLCAGYTQGIIDSCQGDSGGPLMCSNMGRWEIQGLVSWGIGCGRPGRPGVYSKVYAALPWIQSEMKRLRGESPSILF</sequence>
<dbReference type="Gene3D" id="2.40.10.10">
    <property type="entry name" value="Trypsin-like serine proteases"/>
    <property type="match status" value="1"/>
</dbReference>
<dbReference type="InterPro" id="IPR033116">
    <property type="entry name" value="TRYPSIN_SER"/>
</dbReference>
<dbReference type="PANTHER" id="PTHR24252">
    <property type="entry name" value="ACROSIN-RELATED"/>
    <property type="match status" value="1"/>
</dbReference>
<dbReference type="InterPro" id="IPR043504">
    <property type="entry name" value="Peptidase_S1_PA_chymotrypsin"/>
</dbReference>
<accession>A0AAN8FA52</accession>
<dbReference type="FunFam" id="2.40.10.10:FF:000003">
    <property type="entry name" value="Transmembrane serine protease 3"/>
    <property type="match status" value="1"/>
</dbReference>
<dbReference type="InterPro" id="IPR001314">
    <property type="entry name" value="Peptidase_S1A"/>
</dbReference>
<dbReference type="PROSITE" id="PS00135">
    <property type="entry name" value="TRYPSIN_SER"/>
    <property type="match status" value="1"/>
</dbReference>
<evidence type="ECO:0000256" key="1">
    <source>
        <dbReference type="ARBA" id="ARBA00022670"/>
    </source>
</evidence>
<dbReference type="GO" id="GO:0004252">
    <property type="term" value="F:serine-type endopeptidase activity"/>
    <property type="evidence" value="ECO:0007669"/>
    <property type="project" value="InterPro"/>
</dbReference>
<dbReference type="GO" id="GO:0006508">
    <property type="term" value="P:proteolysis"/>
    <property type="evidence" value="ECO:0007669"/>
    <property type="project" value="UniProtKB-KW"/>
</dbReference>
<proteinExistence type="predicted"/>
<dbReference type="CDD" id="cd00190">
    <property type="entry name" value="Tryp_SPc"/>
    <property type="match status" value="1"/>
</dbReference>
<organism evidence="8 9">
    <name type="scientific">Trichostrongylus colubriformis</name>
    <name type="common">Black scour worm</name>
    <dbReference type="NCBI Taxonomy" id="6319"/>
    <lineage>
        <taxon>Eukaryota</taxon>
        <taxon>Metazoa</taxon>
        <taxon>Ecdysozoa</taxon>
        <taxon>Nematoda</taxon>
        <taxon>Chromadorea</taxon>
        <taxon>Rhabditida</taxon>
        <taxon>Rhabditina</taxon>
        <taxon>Rhabditomorpha</taxon>
        <taxon>Strongyloidea</taxon>
        <taxon>Trichostrongylidae</taxon>
        <taxon>Trichostrongylus</taxon>
    </lineage>
</organism>
<comment type="caution">
    <text evidence="8">The sequence shown here is derived from an EMBL/GenBank/DDBJ whole genome shotgun (WGS) entry which is preliminary data.</text>
</comment>
<name>A0AAN8FA52_TRICO</name>
<gene>
    <name evidence="8" type="ORF">GCK32_003946</name>
</gene>
<evidence type="ECO:0000256" key="4">
    <source>
        <dbReference type="ARBA" id="ARBA00023157"/>
    </source>
</evidence>
<feature type="domain" description="Peptidase S1" evidence="7">
    <location>
        <begin position="53"/>
        <end position="284"/>
    </location>
</feature>
<dbReference type="InterPro" id="IPR018114">
    <property type="entry name" value="TRYPSIN_HIS"/>
</dbReference>
<keyword evidence="1 5" id="KW-0645">Protease</keyword>
<evidence type="ECO:0000313" key="8">
    <source>
        <dbReference type="EMBL" id="KAK5975641.1"/>
    </source>
</evidence>
<keyword evidence="2 5" id="KW-0378">Hydrolase</keyword>
<keyword evidence="3 5" id="KW-0720">Serine protease</keyword>
<protein>
    <submittedName>
        <fullName evidence="8">Serine proteinase</fullName>
    </submittedName>
</protein>
<dbReference type="InterPro" id="IPR009003">
    <property type="entry name" value="Peptidase_S1_PA"/>
</dbReference>
<keyword evidence="6" id="KW-0732">Signal</keyword>
<evidence type="ECO:0000256" key="6">
    <source>
        <dbReference type="SAM" id="SignalP"/>
    </source>
</evidence>
<dbReference type="PANTHER" id="PTHR24252:SF7">
    <property type="entry name" value="HYALIN"/>
    <property type="match status" value="1"/>
</dbReference>
<evidence type="ECO:0000313" key="9">
    <source>
        <dbReference type="Proteomes" id="UP001331761"/>
    </source>
</evidence>
<dbReference type="SMART" id="SM00020">
    <property type="entry name" value="Tryp_SPc"/>
    <property type="match status" value="1"/>
</dbReference>
<evidence type="ECO:0000256" key="2">
    <source>
        <dbReference type="ARBA" id="ARBA00022801"/>
    </source>
</evidence>
<dbReference type="PROSITE" id="PS00134">
    <property type="entry name" value="TRYPSIN_HIS"/>
    <property type="match status" value="1"/>
</dbReference>
<dbReference type="Proteomes" id="UP001331761">
    <property type="component" value="Unassembled WGS sequence"/>
</dbReference>
<dbReference type="SUPFAM" id="SSF50494">
    <property type="entry name" value="Trypsin-like serine proteases"/>
    <property type="match status" value="1"/>
</dbReference>